<evidence type="ECO:0000313" key="2">
    <source>
        <dbReference type="EMBL" id="TQL49602.1"/>
    </source>
</evidence>
<dbReference type="InterPro" id="IPR017517">
    <property type="entry name" value="Maleyloyr_isom"/>
</dbReference>
<reference evidence="2 3" key="1">
    <citation type="submission" date="2019-06" db="EMBL/GenBank/DDBJ databases">
        <title>Sequencing the genomes of 1000 actinobacteria strains.</title>
        <authorList>
            <person name="Klenk H.-P."/>
        </authorList>
    </citation>
    <scope>NUCLEOTIDE SEQUENCE [LARGE SCALE GENOMIC DNA]</scope>
    <source>
        <strain evidence="2 3">DSM 12335</strain>
    </source>
</reference>
<dbReference type="Pfam" id="PF11716">
    <property type="entry name" value="MDMPI_N"/>
    <property type="match status" value="1"/>
</dbReference>
<accession>A0A542YNB6</accession>
<evidence type="ECO:0000313" key="3">
    <source>
        <dbReference type="Proteomes" id="UP000319516"/>
    </source>
</evidence>
<proteinExistence type="predicted"/>
<dbReference type="OrthoDB" id="154293at2"/>
<organism evidence="2 3">
    <name type="scientific">Ornithinicoccus hortensis</name>
    <dbReference type="NCBI Taxonomy" id="82346"/>
    <lineage>
        <taxon>Bacteria</taxon>
        <taxon>Bacillati</taxon>
        <taxon>Actinomycetota</taxon>
        <taxon>Actinomycetes</taxon>
        <taxon>Micrococcales</taxon>
        <taxon>Intrasporangiaceae</taxon>
        <taxon>Ornithinicoccus</taxon>
    </lineage>
</organism>
<dbReference type="Proteomes" id="UP000319516">
    <property type="component" value="Unassembled WGS sequence"/>
</dbReference>
<keyword evidence="3" id="KW-1185">Reference proteome</keyword>
<dbReference type="SUPFAM" id="SSF109854">
    <property type="entry name" value="DinB/YfiT-like putative metalloenzymes"/>
    <property type="match status" value="1"/>
</dbReference>
<name>A0A542YNB6_9MICO</name>
<dbReference type="RefSeq" id="WP_141783843.1">
    <property type="nucleotide sequence ID" value="NZ_BAAAIK010000003.1"/>
</dbReference>
<dbReference type="NCBIfam" id="TIGR03083">
    <property type="entry name" value="maleylpyruvate isomerase family mycothiol-dependent enzyme"/>
    <property type="match status" value="1"/>
</dbReference>
<dbReference type="EMBL" id="VFOP01000001">
    <property type="protein sequence ID" value="TQL49602.1"/>
    <property type="molecule type" value="Genomic_DNA"/>
</dbReference>
<feature type="domain" description="Mycothiol-dependent maleylpyruvate isomerase metal-binding" evidence="1">
    <location>
        <begin position="19"/>
        <end position="156"/>
    </location>
</feature>
<dbReference type="AlphaFoldDB" id="A0A542YNB6"/>
<dbReference type="GO" id="GO:0046872">
    <property type="term" value="F:metal ion binding"/>
    <property type="evidence" value="ECO:0007669"/>
    <property type="project" value="InterPro"/>
</dbReference>
<comment type="caution">
    <text evidence="2">The sequence shown here is derived from an EMBL/GenBank/DDBJ whole genome shotgun (WGS) entry which is preliminary data.</text>
</comment>
<dbReference type="InterPro" id="IPR034660">
    <property type="entry name" value="DinB/YfiT-like"/>
</dbReference>
<protein>
    <submittedName>
        <fullName evidence="2">Uncharacterized protein (TIGR03083 family)</fullName>
    </submittedName>
</protein>
<gene>
    <name evidence="2" type="ORF">FB467_0677</name>
</gene>
<dbReference type="InterPro" id="IPR024344">
    <property type="entry name" value="MDMPI_metal-binding"/>
</dbReference>
<dbReference type="Gene3D" id="1.20.120.450">
    <property type="entry name" value="dinb family like domain"/>
    <property type="match status" value="1"/>
</dbReference>
<sequence>MPIHPSAPDDLSGLIEAFRQTVQTVVDLGHTATAEDFERPTSCPGWTVKDHIAHVAALEDFLEGGDYPRVDLPEREHVHHEFAEWMEWGVQVRRKTPGRAVVNELETLLLGRMASLGAPDLTLDTVVPAPMDSTRPLGDLLRLRIMDIWTHEQDLREVLGRPGGLDAPGAAVFLAGFERSFPVLAAERMELPEGTAVILDCTGPATGRIGVRMGRNPEGRPWAHALFSGGADPVESTPLVEGPTTTIALSTDALTRRAAGRRATADLAYQVTGDEALAVRVLDALVITP</sequence>
<evidence type="ECO:0000259" key="1">
    <source>
        <dbReference type="Pfam" id="PF11716"/>
    </source>
</evidence>